<feature type="transmembrane region" description="Helical" evidence="1">
    <location>
        <begin position="185"/>
        <end position="204"/>
    </location>
</feature>
<evidence type="ECO:0000313" key="3">
    <source>
        <dbReference type="EMBL" id="AEI36835.1"/>
    </source>
</evidence>
<keyword evidence="1" id="KW-0472">Membrane</keyword>
<reference evidence="3" key="1">
    <citation type="submission" date="2011-05" db="EMBL/GenBank/DDBJ databases">
        <authorList>
            <person name="Kuske C.R."/>
            <person name="Challacombe J.F."/>
            <person name="Siddaramappa S."/>
            <person name="Petersen J.M."/>
            <person name="Bruce D.C."/>
        </authorList>
    </citation>
    <scope>NUCLEOTIDE SEQUENCE</scope>
    <source>
        <strain evidence="3">TX077308</strain>
    </source>
</reference>
<dbReference type="RefSeq" id="WP_013923661.1">
    <property type="nucleotide sequence ID" value="NC_015696.1"/>
</dbReference>
<protein>
    <recommendedName>
        <fullName evidence="2">Type IV / VI secretion system DotU domain-containing protein</fullName>
    </recommendedName>
</protein>
<evidence type="ECO:0000256" key="1">
    <source>
        <dbReference type="SAM" id="Phobius"/>
    </source>
</evidence>
<dbReference type="Gene3D" id="1.25.40.590">
    <property type="entry name" value="Type IV / VI secretion system, DotU"/>
    <property type="match status" value="1"/>
</dbReference>
<organism evidence="3 4">
    <name type="scientific">Francisella salina</name>
    <dbReference type="NCBI Taxonomy" id="573569"/>
    <lineage>
        <taxon>Bacteria</taxon>
        <taxon>Pseudomonadati</taxon>
        <taxon>Pseudomonadota</taxon>
        <taxon>Gammaproteobacteria</taxon>
        <taxon>Thiotrichales</taxon>
        <taxon>Francisellaceae</taxon>
        <taxon>Francisella</taxon>
    </lineage>
</organism>
<evidence type="ECO:0000259" key="2">
    <source>
        <dbReference type="Pfam" id="PF09850"/>
    </source>
</evidence>
<dbReference type="PANTHER" id="PTHR38033:SF1">
    <property type="entry name" value="DOTU FAMILY TYPE IV_VI SECRETION SYSTEM PROTEIN"/>
    <property type="match status" value="1"/>
</dbReference>
<keyword evidence="1" id="KW-0812">Transmembrane</keyword>
<keyword evidence="4" id="KW-1185">Reference proteome</keyword>
<sequence>MHQNIVDIFVTIKSFTESYGTDTQIQDILNFRNQVITKTNNVRDVIYKQHGEKASYYIAFAIYSYCDEMINQLGVYSDNNSNISSWHLLQEEVYQRNDGGDYFFDIVDSVIENPVFPKEVAQVLYLILALNFKGCYLGNESEIDKYKKRLEVILPEQNIDNMKNITFDKSQTKFVGSYKSKLKKVLFMGIIFFPIIAYLGIFLVK</sequence>
<feature type="domain" description="Type IV / VI secretion system DotU" evidence="2">
    <location>
        <begin position="21"/>
        <end position="170"/>
    </location>
</feature>
<dbReference type="Proteomes" id="UP000000490">
    <property type="component" value="Chromosome"/>
</dbReference>
<dbReference type="EMBL" id="CP002872">
    <property type="protein sequence ID" value="AEI36835.1"/>
    <property type="molecule type" value="Genomic_DNA"/>
</dbReference>
<name>A0ABN3ZT29_FRAST</name>
<keyword evidence="1" id="KW-1133">Transmembrane helix</keyword>
<dbReference type="PANTHER" id="PTHR38033">
    <property type="entry name" value="MEMBRANE PROTEIN-RELATED"/>
    <property type="match status" value="1"/>
</dbReference>
<dbReference type="InterPro" id="IPR017732">
    <property type="entry name" value="T4/T6SS_DotU"/>
</dbReference>
<dbReference type="Pfam" id="PF09850">
    <property type="entry name" value="DotU"/>
    <property type="match status" value="1"/>
</dbReference>
<gene>
    <name evidence="3" type="ordered locus">F7308_1911</name>
</gene>
<proteinExistence type="predicted"/>
<dbReference type="InterPro" id="IPR038522">
    <property type="entry name" value="T4/T6SS_DotU_sf"/>
</dbReference>
<accession>A0ABN3ZT29</accession>
<evidence type="ECO:0000313" key="4">
    <source>
        <dbReference type="Proteomes" id="UP000000490"/>
    </source>
</evidence>